<evidence type="ECO:0000259" key="1">
    <source>
        <dbReference type="Pfam" id="PF09983"/>
    </source>
</evidence>
<evidence type="ECO:0000313" key="3">
    <source>
        <dbReference type="Proteomes" id="UP001189143"/>
    </source>
</evidence>
<dbReference type="Pfam" id="PF09983">
    <property type="entry name" value="JetD_C"/>
    <property type="match status" value="1"/>
</dbReference>
<gene>
    <name evidence="2" type="ORF">CNEO2_60068</name>
</gene>
<sequence>MYDKFIEYLKTYKKKTIKLSELEKLPDGSRNYEDFEACINKLVENEVLAEKGDKINSLSLSYNINHYKLKKDKIDEINTYIFKFSKEIDLGEYFKLSEETFHNDLPFIHIVDDYILKNGFPKSYVTSQERSFNISGDEKWIDEKNGKKILERIKVWDKLKIENDSDPLMLAVNQKGFESSIHYHLIVENKATFLALMDILKETNYTSLIYGCGWKIVSNYYMLDKQLNLKDKNEFMYFGDIDKEGISIWNSLNEKMKVNIAVDFYKELLKKDYSIGKKSQKRNEKAINNFLDFFSNYEKEVLLNMINNDGYLPQEGLNKEELKRIWSGMCED</sequence>
<dbReference type="Proteomes" id="UP001189143">
    <property type="component" value="Unassembled WGS sequence"/>
</dbReference>
<dbReference type="EMBL" id="CAMTCP010000270">
    <property type="protein sequence ID" value="CAI3673598.1"/>
    <property type="molecule type" value="Genomic_DNA"/>
</dbReference>
<reference evidence="2" key="1">
    <citation type="submission" date="2022-10" db="EMBL/GenBank/DDBJ databases">
        <authorList>
            <person name="Aires J."/>
            <person name="Mesa V."/>
        </authorList>
    </citation>
    <scope>NUCLEOTIDE SEQUENCE</scope>
    <source>
        <strain evidence="2">Clostridium neonatale JD116</strain>
    </source>
</reference>
<accession>A0AAD2DGV7</accession>
<comment type="caution">
    <text evidence="2">The sequence shown here is derived from an EMBL/GenBank/DDBJ whole genome shotgun (WGS) entry which is preliminary data.</text>
</comment>
<organism evidence="2 3">
    <name type="scientific">Clostridium neonatale</name>
    <dbReference type="NCBI Taxonomy" id="137838"/>
    <lineage>
        <taxon>Bacteria</taxon>
        <taxon>Bacillati</taxon>
        <taxon>Bacillota</taxon>
        <taxon>Clostridia</taxon>
        <taxon>Eubacteriales</taxon>
        <taxon>Clostridiaceae</taxon>
        <taxon>Clostridium</taxon>
    </lineage>
</organism>
<dbReference type="RefSeq" id="WP_317049888.1">
    <property type="nucleotide sequence ID" value="NZ_CAMRXC010000295.1"/>
</dbReference>
<dbReference type="InterPro" id="IPR024534">
    <property type="entry name" value="JetD_C"/>
</dbReference>
<name>A0AAD2DGV7_9CLOT</name>
<proteinExistence type="predicted"/>
<feature type="domain" description="Wadjet protein JetD C-terminal" evidence="1">
    <location>
        <begin position="166"/>
        <end position="284"/>
    </location>
</feature>
<evidence type="ECO:0000313" key="2">
    <source>
        <dbReference type="EMBL" id="CAI3673598.1"/>
    </source>
</evidence>
<protein>
    <submittedName>
        <fullName evidence="2">DUF2220 domain-containing protein</fullName>
    </submittedName>
</protein>
<dbReference type="AlphaFoldDB" id="A0AAD2DGV7"/>